<evidence type="ECO:0000313" key="5">
    <source>
        <dbReference type="Proteomes" id="UP001176961"/>
    </source>
</evidence>
<keyword evidence="2" id="KW-1133">Transmembrane helix</keyword>
<gene>
    <name evidence="4" type="ORF">CYNAS_LOCUS576</name>
</gene>
<proteinExistence type="predicted"/>
<organism evidence="4 5">
    <name type="scientific">Cylicocyclus nassatus</name>
    <name type="common">Nematode worm</name>
    <dbReference type="NCBI Taxonomy" id="53992"/>
    <lineage>
        <taxon>Eukaryota</taxon>
        <taxon>Metazoa</taxon>
        <taxon>Ecdysozoa</taxon>
        <taxon>Nematoda</taxon>
        <taxon>Chromadorea</taxon>
        <taxon>Rhabditida</taxon>
        <taxon>Rhabditina</taxon>
        <taxon>Rhabditomorpha</taxon>
        <taxon>Strongyloidea</taxon>
        <taxon>Strongylidae</taxon>
        <taxon>Cylicocyclus</taxon>
    </lineage>
</organism>
<evidence type="ECO:0000256" key="1">
    <source>
        <dbReference type="SAM" id="MobiDB-lite"/>
    </source>
</evidence>
<evidence type="ECO:0000256" key="2">
    <source>
        <dbReference type="SAM" id="Phobius"/>
    </source>
</evidence>
<comment type="caution">
    <text evidence="4">The sequence shown here is derived from an EMBL/GenBank/DDBJ whole genome shotgun (WGS) entry which is preliminary data.</text>
</comment>
<feature type="transmembrane region" description="Helical" evidence="2">
    <location>
        <begin position="177"/>
        <end position="204"/>
    </location>
</feature>
<name>A0AA36GF25_CYLNA</name>
<keyword evidence="2" id="KW-0812">Transmembrane</keyword>
<feature type="region of interest" description="Disordered" evidence="1">
    <location>
        <begin position="210"/>
        <end position="264"/>
    </location>
</feature>
<reference evidence="4" key="1">
    <citation type="submission" date="2023-07" db="EMBL/GenBank/DDBJ databases">
        <authorList>
            <consortium name="CYATHOMIX"/>
        </authorList>
    </citation>
    <scope>NUCLEOTIDE SEQUENCE</scope>
    <source>
        <strain evidence="4">N/A</strain>
    </source>
</reference>
<dbReference type="Proteomes" id="UP001176961">
    <property type="component" value="Unassembled WGS sequence"/>
</dbReference>
<feature type="signal peptide" evidence="3">
    <location>
        <begin position="1"/>
        <end position="21"/>
    </location>
</feature>
<evidence type="ECO:0000313" key="4">
    <source>
        <dbReference type="EMBL" id="CAJ0588593.1"/>
    </source>
</evidence>
<evidence type="ECO:0000256" key="3">
    <source>
        <dbReference type="SAM" id="SignalP"/>
    </source>
</evidence>
<feature type="region of interest" description="Disordered" evidence="1">
    <location>
        <begin position="142"/>
        <end position="169"/>
    </location>
</feature>
<dbReference type="AlphaFoldDB" id="A0AA36GF25"/>
<keyword evidence="2" id="KW-0472">Membrane</keyword>
<feature type="chain" id="PRO_5041327844" evidence="3">
    <location>
        <begin position="22"/>
        <end position="264"/>
    </location>
</feature>
<accession>A0AA36GF25</accession>
<feature type="compositionally biased region" description="Basic and acidic residues" evidence="1">
    <location>
        <begin position="237"/>
        <end position="248"/>
    </location>
</feature>
<sequence length="264" mass="29642">MSSRTIFLLTALLLHPLYVTCLRCYVGVEGAGNVTEVDVEDPESHMCSYIIRGACTFSDKEPPVYTVYIKDDMYSKRCWYGDGVVVCSCMTELCNGDIEVIRKLWDKTKVTDENVHECVSEYLKRRPGLPLLTKEEMEPKSADIVPVVNDEEPARQRISGNEAPKSANAKSESDSDFIIFVILLIVTVVLLIALIPACIGCMALNSKRKRKRSEVGGKKEEVQKVPEASQRPRGAGRLKETKGVQETREENEEVNNVQYAKRSF</sequence>
<feature type="compositionally biased region" description="Basic and acidic residues" evidence="1">
    <location>
        <begin position="213"/>
        <end position="224"/>
    </location>
</feature>
<keyword evidence="5" id="KW-1185">Reference proteome</keyword>
<protein>
    <submittedName>
        <fullName evidence="4">Uncharacterized protein</fullName>
    </submittedName>
</protein>
<keyword evidence="3" id="KW-0732">Signal</keyword>
<dbReference type="EMBL" id="CATQJL010000001">
    <property type="protein sequence ID" value="CAJ0588593.1"/>
    <property type="molecule type" value="Genomic_DNA"/>
</dbReference>